<evidence type="ECO:0000313" key="4">
    <source>
        <dbReference type="Proteomes" id="UP000030746"/>
    </source>
</evidence>
<dbReference type="Pfam" id="PF21547">
    <property type="entry name" value="TTI1"/>
    <property type="match status" value="1"/>
</dbReference>
<feature type="domain" description="TTI1 N-terminal TPR" evidence="1">
    <location>
        <begin position="403"/>
        <end position="731"/>
    </location>
</feature>
<dbReference type="InterPro" id="IPR016024">
    <property type="entry name" value="ARM-type_fold"/>
</dbReference>
<dbReference type="OrthoDB" id="417678at2759"/>
<keyword evidence="4" id="KW-1185">Reference proteome</keyword>
<dbReference type="InterPro" id="IPR057566">
    <property type="entry name" value="TPR_TTI1_N"/>
</dbReference>
<dbReference type="EMBL" id="KB203629">
    <property type="protein sequence ID" value="ESO83680.1"/>
    <property type="molecule type" value="Genomic_DNA"/>
</dbReference>
<protein>
    <submittedName>
        <fullName evidence="3">Uncharacterized protein</fullName>
    </submittedName>
</protein>
<dbReference type="Proteomes" id="UP000030746">
    <property type="component" value="Unassembled WGS sequence"/>
</dbReference>
<dbReference type="Gene3D" id="1.25.10.10">
    <property type="entry name" value="Leucine-rich Repeat Variant"/>
    <property type="match status" value="2"/>
</dbReference>
<organism evidence="3 4">
    <name type="scientific">Lottia gigantea</name>
    <name type="common">Giant owl limpet</name>
    <dbReference type="NCBI Taxonomy" id="225164"/>
    <lineage>
        <taxon>Eukaryota</taxon>
        <taxon>Metazoa</taxon>
        <taxon>Spiralia</taxon>
        <taxon>Lophotrochozoa</taxon>
        <taxon>Mollusca</taxon>
        <taxon>Gastropoda</taxon>
        <taxon>Patellogastropoda</taxon>
        <taxon>Lottioidea</taxon>
        <taxon>Lottiidae</taxon>
        <taxon>Lottia</taxon>
    </lineage>
</organism>
<dbReference type="CTD" id="20241081"/>
<name>V3ZMK5_LOTGI</name>
<feature type="domain" description="TTI1 C-terminal TPR" evidence="2">
    <location>
        <begin position="1113"/>
        <end position="1388"/>
    </location>
</feature>
<dbReference type="Pfam" id="PF24173">
    <property type="entry name" value="TPR_TTI1_N"/>
    <property type="match status" value="1"/>
</dbReference>
<dbReference type="RefSeq" id="XP_009065707.1">
    <property type="nucleotide sequence ID" value="XM_009067459.1"/>
</dbReference>
<evidence type="ECO:0000259" key="1">
    <source>
        <dbReference type="Pfam" id="PF24173"/>
    </source>
</evidence>
<proteinExistence type="predicted"/>
<dbReference type="InterPro" id="IPR049362">
    <property type="entry name" value="TTI1_rpt"/>
</dbReference>
<dbReference type="STRING" id="225164.V3ZMK5"/>
<dbReference type="KEGG" id="lgi:LOTGIDRAFT_169160"/>
<dbReference type="Pfam" id="PF24181">
    <property type="entry name" value="TPR_TTI1_C"/>
    <property type="match status" value="1"/>
</dbReference>
<dbReference type="PANTHER" id="PTHR18460:SF3">
    <property type="entry name" value="TELO2-INTERACTING PROTEIN 1 HOMOLOG"/>
    <property type="match status" value="1"/>
</dbReference>
<dbReference type="HOGENOM" id="CLU_004815_0_0_1"/>
<reference evidence="3 4" key="1">
    <citation type="journal article" date="2013" name="Nature">
        <title>Insights into bilaterian evolution from three spiralian genomes.</title>
        <authorList>
            <person name="Simakov O."/>
            <person name="Marletaz F."/>
            <person name="Cho S.J."/>
            <person name="Edsinger-Gonzales E."/>
            <person name="Havlak P."/>
            <person name="Hellsten U."/>
            <person name="Kuo D.H."/>
            <person name="Larsson T."/>
            <person name="Lv J."/>
            <person name="Arendt D."/>
            <person name="Savage R."/>
            <person name="Osoegawa K."/>
            <person name="de Jong P."/>
            <person name="Grimwood J."/>
            <person name="Chapman J.A."/>
            <person name="Shapiro H."/>
            <person name="Aerts A."/>
            <person name="Otillar R.P."/>
            <person name="Terry A.Y."/>
            <person name="Boore J.L."/>
            <person name="Grigoriev I.V."/>
            <person name="Lindberg D.R."/>
            <person name="Seaver E.C."/>
            <person name="Weisblat D.A."/>
            <person name="Putnam N.H."/>
            <person name="Rokhsar D.S."/>
        </authorList>
    </citation>
    <scope>NUCLEOTIDE SEQUENCE [LARGE SCALE GENOMIC DNA]</scope>
</reference>
<dbReference type="GeneID" id="20241081"/>
<evidence type="ECO:0000259" key="2">
    <source>
        <dbReference type="Pfam" id="PF24181"/>
    </source>
</evidence>
<sequence>MINDIMLLKEEEISHGGLHSADSKSSLLKRRSSVAPNHAVHTGRKRKLVLHFDIRNTILVADSVTNVSVEHALNSFLTGVTWGKEVEGKWQWQSDQVSLKPPGNDQLLTYYKYLEGRLVRTPSDRKDLRIQTGDFTQSSIGKDFKPNFERHMNLLKWDHEYDESRDQKLTMSGLDGKRYHYVIPSFYKLIHFLKSKHRDFSIILRTYGLDAPNVLESMAYGLKGNHPGFSQSLNIPIHKRTGNIRRTNDGLIEMELLKSNGEILQKMNHERDMYRLFSRSEGIMAFKDDFQHWQNNSYSFSAGKPMWIDPTDASVHHIFFDDNFRSYEEDSIIDLRIFEDDVPKRARSLTHDEVARFEEMCLVQADLLESIENEDYFINRLAECENSYSKFLKDRDMDRSVAFNNLQPICVVVTKQPSRENILKLREELMKLDVGLLQDFQEYVIFPLRLVFKQTKTIEEDTYIKTCECLKYIFDNTTISNWQMVQDLFTTICFLINPPNGESKEESKSEEFMLILLNCLSSLITHTEWSTIQHLYEPSSLPALGHAVSVLLKEAELERSRSLQIAALNCLDSIAQTHRKVCRSERRTLGDILASFLPGISMALTRVITGDSKQGHAVIVKSLETWSKITSLVMNNEGLQDDNNITVKTHSRVNEKIKELMIKRNIEWFESTTSKLVILLKELVTIRTNSNWRVRMALVESADLLLKKCNRTMSKTVPILLDVLVGYIGDDYTNIRNKALATLDQFKQRQTDVLDSRALQEILAENLHNLTTALPRQIRMADEEEKLSIVNLLNGYLTLLGSDINKVLRSVAHLRRLFLSLVQSFELDCSDIRIIEHHTLTLDSTKDSDIRKPVKVFKHFRDNKIETGLYQTCCLLGQYGDSDVIVDHVLDIYHETSLYRLQAILIINKIVQGLSTTENNEERNERKMGIVRMLVEEYLSDANFDLPVTNIAPGGTNDSIQPKQTKPALTLANMNTNIMQICLILEGIGTFAKVTGREFNTMLIDVLYPVLEKLGQDNNYINNTAYLTLTDITTACHYRSIDELIRKNSDYLVNAISLKLRQRQDGYRAPQVLQVMIQYSSSEIIPLIHDTIQEILESLDDNYEEEILIYLNVLKELVISVNRWFPHKQENQANSKISTDKPHLYDDCQRFEKLSIEDIEKYFKEYHRNKEIEGNLSSLGEDVDEDGDEDPLVATDTTKQLPYHITAVQQILTRTKHLLSSTNGRHRLQVLQIIQHSVKALKHHQDELLPLLHELWVPFSLRFSDEEKLVTIKAMETLTIIVDNSGEFLMKRVVKNICPVIKQFLYSQAKISMKSGTMYSYTINYKLQLVYLQSLGHLAYMLKLQSYDLDVLVSSCLPYLSCHQHIALQQACLKTFNYLVKLDSDIVWLALYNIYRVTTITPPSTLFKHLILKGSEKDNNEYKENVKLLMLSIDNKI</sequence>
<dbReference type="SUPFAM" id="SSF48371">
    <property type="entry name" value="ARM repeat"/>
    <property type="match status" value="2"/>
</dbReference>
<dbReference type="PANTHER" id="PTHR18460">
    <property type="entry name" value="TEL2 INTERACTING PROTEIN 1 TTI1 FAMILY MEMBER"/>
    <property type="match status" value="1"/>
</dbReference>
<gene>
    <name evidence="3" type="ORF">LOTGIDRAFT_169160</name>
</gene>
<evidence type="ECO:0000313" key="3">
    <source>
        <dbReference type="EMBL" id="ESO83680.1"/>
    </source>
</evidence>
<dbReference type="OMA" id="PHPKKPW"/>
<dbReference type="InterPro" id="IPR011989">
    <property type="entry name" value="ARM-like"/>
</dbReference>
<dbReference type="InterPro" id="IPR057567">
    <property type="entry name" value="TPR_TTI1_C"/>
</dbReference>
<dbReference type="InterPro" id="IPR052587">
    <property type="entry name" value="TELO2-interacting_protein_1"/>
</dbReference>
<dbReference type="Pfam" id="PF24176">
    <property type="entry name" value="TPR_TTI1_2nd"/>
    <property type="match status" value="1"/>
</dbReference>
<dbReference type="GO" id="GO:0005737">
    <property type="term" value="C:cytoplasm"/>
    <property type="evidence" value="ECO:0007669"/>
    <property type="project" value="TreeGrafter"/>
</dbReference>
<accession>V3ZMK5</accession>